<protein>
    <submittedName>
        <fullName evidence="1">Uncharacterized protein</fullName>
    </submittedName>
</protein>
<comment type="caution">
    <text evidence="1">The sequence shown here is derived from an EMBL/GenBank/DDBJ whole genome shotgun (WGS) entry which is preliminary data.</text>
</comment>
<dbReference type="AlphaFoldDB" id="A0AAP0KQI1"/>
<sequence>MRREEESSIQVFLMDLGYLLLGFKSLPNWPCLIYMLHSGEILVNPLPGPEGLLLRRLNHMTHPAMMVEIDKALIPKGNQY</sequence>
<organism evidence="1 2">
    <name type="scientific">Stephania japonica</name>
    <dbReference type="NCBI Taxonomy" id="461633"/>
    <lineage>
        <taxon>Eukaryota</taxon>
        <taxon>Viridiplantae</taxon>
        <taxon>Streptophyta</taxon>
        <taxon>Embryophyta</taxon>
        <taxon>Tracheophyta</taxon>
        <taxon>Spermatophyta</taxon>
        <taxon>Magnoliopsida</taxon>
        <taxon>Ranunculales</taxon>
        <taxon>Menispermaceae</taxon>
        <taxon>Menispermoideae</taxon>
        <taxon>Cissampelideae</taxon>
        <taxon>Stephania</taxon>
    </lineage>
</organism>
<gene>
    <name evidence="1" type="ORF">Sjap_003830</name>
</gene>
<evidence type="ECO:0000313" key="1">
    <source>
        <dbReference type="EMBL" id="KAK9156350.1"/>
    </source>
</evidence>
<keyword evidence="2" id="KW-1185">Reference proteome</keyword>
<dbReference type="Proteomes" id="UP001417504">
    <property type="component" value="Unassembled WGS sequence"/>
</dbReference>
<accession>A0AAP0KQI1</accession>
<reference evidence="1 2" key="1">
    <citation type="submission" date="2024-01" db="EMBL/GenBank/DDBJ databases">
        <title>Genome assemblies of Stephania.</title>
        <authorList>
            <person name="Yang L."/>
        </authorList>
    </citation>
    <scope>NUCLEOTIDE SEQUENCE [LARGE SCALE GENOMIC DNA]</scope>
    <source>
        <strain evidence="1">QJT</strain>
        <tissue evidence="1">Leaf</tissue>
    </source>
</reference>
<proteinExistence type="predicted"/>
<dbReference type="EMBL" id="JBBNAE010000001">
    <property type="protein sequence ID" value="KAK9156350.1"/>
    <property type="molecule type" value="Genomic_DNA"/>
</dbReference>
<name>A0AAP0KQI1_9MAGN</name>
<evidence type="ECO:0000313" key="2">
    <source>
        <dbReference type="Proteomes" id="UP001417504"/>
    </source>
</evidence>